<protein>
    <submittedName>
        <fullName evidence="3">Uncharacterized protein</fullName>
    </submittedName>
</protein>
<comment type="caution">
    <text evidence="3">The sequence shown here is derived from an EMBL/GenBank/DDBJ whole genome shotgun (WGS) entry which is preliminary data.</text>
</comment>
<evidence type="ECO:0000256" key="1">
    <source>
        <dbReference type="ARBA" id="ARBA00022801"/>
    </source>
</evidence>
<evidence type="ECO:0000256" key="2">
    <source>
        <dbReference type="ARBA" id="ARBA00023211"/>
    </source>
</evidence>
<evidence type="ECO:0000313" key="4">
    <source>
        <dbReference type="Proteomes" id="UP001410648"/>
    </source>
</evidence>
<accession>A0ABN1AEQ6</accession>
<name>A0ABN1AEQ6_9LACT</name>
<gene>
    <name evidence="3" type="ORF">GCM10008936_01540</name>
</gene>
<evidence type="ECO:0000313" key="3">
    <source>
        <dbReference type="EMBL" id="GAA0474634.1"/>
    </source>
</evidence>
<dbReference type="InterPro" id="IPR009164">
    <property type="entry name" value="FBPtase_class3"/>
</dbReference>
<reference evidence="3 4" key="1">
    <citation type="journal article" date="2019" name="Int. J. Syst. Evol. Microbiol.">
        <title>The Global Catalogue of Microorganisms (GCM) 10K type strain sequencing project: providing services to taxonomists for standard genome sequencing and annotation.</title>
        <authorList>
            <consortium name="The Broad Institute Genomics Platform"/>
            <consortium name="The Broad Institute Genome Sequencing Center for Infectious Disease"/>
            <person name="Wu L."/>
            <person name="Ma J."/>
        </authorList>
    </citation>
    <scope>NUCLEOTIDE SEQUENCE [LARGE SCALE GENOMIC DNA]</scope>
    <source>
        <strain evidence="3 4">JCM 14232</strain>
    </source>
</reference>
<dbReference type="EMBL" id="BAAADA010000014">
    <property type="protein sequence ID" value="GAA0474634.1"/>
    <property type="molecule type" value="Genomic_DNA"/>
</dbReference>
<keyword evidence="1" id="KW-0378">Hydrolase</keyword>
<proteinExistence type="predicted"/>
<keyword evidence="4" id="KW-1185">Reference proteome</keyword>
<dbReference type="RefSeq" id="WP_346023686.1">
    <property type="nucleotide sequence ID" value="NZ_BAAADA010000014.1"/>
</dbReference>
<organism evidence="3 4">
    <name type="scientific">Alkalibacterium indicireducens</name>
    <dbReference type="NCBI Taxonomy" id="398758"/>
    <lineage>
        <taxon>Bacteria</taxon>
        <taxon>Bacillati</taxon>
        <taxon>Bacillota</taxon>
        <taxon>Bacilli</taxon>
        <taxon>Lactobacillales</taxon>
        <taxon>Carnobacteriaceae</taxon>
        <taxon>Alkalibacterium</taxon>
    </lineage>
</organism>
<sequence length="90" mass="10200">MDNYFVSLLHENFPSTEDVMAELINLNVINGLPKGTELYISDIHGEYESFNHILRIGSGNVKEKISELYNDELSNKEVNHLTLLVAYCGI</sequence>
<dbReference type="Pfam" id="PF06874">
    <property type="entry name" value="FBPase_2"/>
    <property type="match status" value="1"/>
</dbReference>
<dbReference type="Proteomes" id="UP001410648">
    <property type="component" value="Unassembled WGS sequence"/>
</dbReference>
<keyword evidence="2" id="KW-0464">Manganese</keyword>